<organism evidence="13 14">
    <name type="scientific">Kushneria indalinina DSM 14324</name>
    <dbReference type="NCBI Taxonomy" id="1122140"/>
    <lineage>
        <taxon>Bacteria</taxon>
        <taxon>Pseudomonadati</taxon>
        <taxon>Pseudomonadota</taxon>
        <taxon>Gammaproteobacteria</taxon>
        <taxon>Oceanospirillales</taxon>
        <taxon>Halomonadaceae</taxon>
        <taxon>Kushneria</taxon>
    </lineage>
</organism>
<evidence type="ECO:0000256" key="7">
    <source>
        <dbReference type="ARBA" id="ARBA00022989"/>
    </source>
</evidence>
<reference evidence="13 14" key="1">
    <citation type="submission" date="2018-07" db="EMBL/GenBank/DDBJ databases">
        <title>Genomic Encyclopedia of Type Strains, Phase IV (KMG-IV): sequencing the most valuable type-strain genomes for metagenomic binning, comparative biology and taxonomic classification.</title>
        <authorList>
            <person name="Goeker M."/>
        </authorList>
    </citation>
    <scope>NUCLEOTIDE SEQUENCE [LARGE SCALE GENOMIC DNA]</scope>
    <source>
        <strain evidence="13 14">DSM 14324</strain>
    </source>
</reference>
<comment type="similarity">
    <text evidence="2">Belongs to the CcmF/CycK/Ccl1/NrfE/CcsA family.</text>
</comment>
<feature type="domain" description="Cytochrome c-type biogenesis protein CcmF C-terminal" evidence="12">
    <location>
        <begin position="320"/>
        <end position="641"/>
    </location>
</feature>
<proteinExistence type="inferred from homology"/>
<feature type="transmembrane region" description="Helical" evidence="10">
    <location>
        <begin position="318"/>
        <end position="336"/>
    </location>
</feature>
<dbReference type="OrthoDB" id="9761451at2"/>
<accession>A0A3D9DWM4</accession>
<dbReference type="InterPro" id="IPR032523">
    <property type="entry name" value="CcmF_C"/>
</dbReference>
<evidence type="ECO:0000256" key="5">
    <source>
        <dbReference type="ARBA" id="ARBA00022692"/>
    </source>
</evidence>
<dbReference type="GO" id="GO:0020037">
    <property type="term" value="F:heme binding"/>
    <property type="evidence" value="ECO:0007669"/>
    <property type="project" value="InterPro"/>
</dbReference>
<evidence type="ECO:0000256" key="9">
    <source>
        <dbReference type="ARBA" id="ARBA00037230"/>
    </source>
</evidence>
<keyword evidence="3" id="KW-1003">Cell membrane</keyword>
<evidence type="ECO:0000256" key="3">
    <source>
        <dbReference type="ARBA" id="ARBA00022475"/>
    </source>
</evidence>
<dbReference type="Pfam" id="PF16327">
    <property type="entry name" value="CcmF_C"/>
    <property type="match status" value="1"/>
</dbReference>
<dbReference type="PANTHER" id="PTHR43653">
    <property type="entry name" value="CYTOCHROME C ASSEMBLY PROTEIN-RELATED"/>
    <property type="match status" value="1"/>
</dbReference>
<keyword evidence="7 10" id="KW-1133">Transmembrane helix</keyword>
<dbReference type="RefSeq" id="WP_115853887.1">
    <property type="nucleotide sequence ID" value="NZ_QRDJ01000007.1"/>
</dbReference>
<feature type="transmembrane region" description="Helical" evidence="10">
    <location>
        <begin position="430"/>
        <end position="448"/>
    </location>
</feature>
<dbReference type="InterPro" id="IPR002541">
    <property type="entry name" value="Cyt_c_assembly"/>
</dbReference>
<keyword evidence="5 10" id="KW-0812">Transmembrane</keyword>
<feature type="transmembrane region" description="Helical" evidence="10">
    <location>
        <begin position="493"/>
        <end position="516"/>
    </location>
</feature>
<dbReference type="PANTHER" id="PTHR43653:SF1">
    <property type="entry name" value="CYTOCHROME C-TYPE BIOGENESIS PROTEIN CCMF"/>
    <property type="match status" value="1"/>
</dbReference>
<dbReference type="AlphaFoldDB" id="A0A3D9DWM4"/>
<dbReference type="GO" id="GO:0015232">
    <property type="term" value="F:heme transmembrane transporter activity"/>
    <property type="evidence" value="ECO:0007669"/>
    <property type="project" value="InterPro"/>
</dbReference>
<dbReference type="Pfam" id="PF01578">
    <property type="entry name" value="Cytochrom_C_asm"/>
    <property type="match status" value="1"/>
</dbReference>
<feature type="transmembrane region" description="Helical" evidence="10">
    <location>
        <begin position="399"/>
        <end position="418"/>
    </location>
</feature>
<feature type="transmembrane region" description="Helical" evidence="10">
    <location>
        <begin position="254"/>
        <end position="270"/>
    </location>
</feature>
<feature type="transmembrane region" description="Helical" evidence="10">
    <location>
        <begin position="279"/>
        <end position="298"/>
    </location>
</feature>
<evidence type="ECO:0000313" key="14">
    <source>
        <dbReference type="Proteomes" id="UP000256334"/>
    </source>
</evidence>
<keyword evidence="6" id="KW-0201">Cytochrome c-type biogenesis</keyword>
<feature type="transmembrane region" description="Helical" evidence="10">
    <location>
        <begin position="619"/>
        <end position="639"/>
    </location>
</feature>
<evidence type="ECO:0000256" key="8">
    <source>
        <dbReference type="ARBA" id="ARBA00023136"/>
    </source>
</evidence>
<feature type="transmembrane region" description="Helical" evidence="10">
    <location>
        <begin position="454"/>
        <end position="472"/>
    </location>
</feature>
<feature type="transmembrane region" description="Helical" evidence="10">
    <location>
        <begin position="182"/>
        <end position="202"/>
    </location>
</feature>
<evidence type="ECO:0000256" key="10">
    <source>
        <dbReference type="SAM" id="Phobius"/>
    </source>
</evidence>
<dbReference type="Proteomes" id="UP000256334">
    <property type="component" value="Unassembled WGS sequence"/>
</dbReference>
<feature type="transmembrane region" description="Helical" evidence="10">
    <location>
        <begin position="12"/>
        <end position="34"/>
    </location>
</feature>
<evidence type="ECO:0000259" key="11">
    <source>
        <dbReference type="Pfam" id="PF01578"/>
    </source>
</evidence>
<evidence type="ECO:0000256" key="2">
    <source>
        <dbReference type="ARBA" id="ARBA00009186"/>
    </source>
</evidence>
<comment type="subcellular location">
    <subcellularLocation>
        <location evidence="1">Cell inner membrane</location>
        <topology evidence="1">Multi-pass membrane protein</topology>
    </subcellularLocation>
</comment>
<feature type="transmembrane region" description="Helical" evidence="10">
    <location>
        <begin position="100"/>
        <end position="118"/>
    </location>
</feature>
<feature type="transmembrane region" description="Helical" evidence="10">
    <location>
        <begin position="357"/>
        <end position="379"/>
    </location>
</feature>
<dbReference type="PRINTS" id="PR01411">
    <property type="entry name" value="CCMFBIOGNSIS"/>
</dbReference>
<keyword evidence="4" id="KW-0997">Cell inner membrane</keyword>
<dbReference type="EMBL" id="QRDJ01000007">
    <property type="protein sequence ID" value="REC94789.1"/>
    <property type="molecule type" value="Genomic_DNA"/>
</dbReference>
<dbReference type="GO" id="GO:0017004">
    <property type="term" value="P:cytochrome complex assembly"/>
    <property type="evidence" value="ECO:0007669"/>
    <property type="project" value="UniProtKB-KW"/>
</dbReference>
<feature type="transmembrane region" description="Helical" evidence="10">
    <location>
        <begin position="125"/>
        <end position="146"/>
    </location>
</feature>
<dbReference type="PRINTS" id="PR01410">
    <property type="entry name" value="CCBIOGENESIS"/>
</dbReference>
<feature type="domain" description="Cytochrome c assembly protein" evidence="11">
    <location>
        <begin position="93"/>
        <end position="300"/>
    </location>
</feature>
<evidence type="ECO:0000256" key="1">
    <source>
        <dbReference type="ARBA" id="ARBA00004429"/>
    </source>
</evidence>
<feature type="transmembrane region" description="Helical" evidence="10">
    <location>
        <begin position="214"/>
        <end position="234"/>
    </location>
</feature>
<dbReference type="InterPro" id="IPR003568">
    <property type="entry name" value="Cyt_c_biogenesis_CcmF"/>
</dbReference>
<feature type="transmembrane region" description="Helical" evidence="10">
    <location>
        <begin position="46"/>
        <end position="67"/>
    </location>
</feature>
<keyword evidence="14" id="KW-1185">Reference proteome</keyword>
<dbReference type="NCBIfam" id="TIGR00353">
    <property type="entry name" value="nrfE"/>
    <property type="match status" value="1"/>
</dbReference>
<evidence type="ECO:0000259" key="12">
    <source>
        <dbReference type="Pfam" id="PF16327"/>
    </source>
</evidence>
<keyword evidence="8 10" id="KW-0472">Membrane</keyword>
<dbReference type="NCBIfam" id="NF007691">
    <property type="entry name" value="PRK10369.1"/>
    <property type="match status" value="1"/>
</dbReference>
<sequence>MLIEILPEIGLYAMMLALAMALVQAIVPLAGSLTRRPLWMSYAGPMAWGQALFLLVAFVCLALGFLFNDFSVDYIAGNANSQLPWYYRLSAVWGGHEGSVLLWSMMMAFWGLAVSVFSRNLPRDMLARVLSVLGMINAGFLLFILATSSPFERILPAPPMEGADLNPLLQDPGLIVHPPMLYMGYVGFSVAFAFALAALMGGRLDAAWTRWARPWTNLAWAFLSVGIALGSWWAYYELGWGGWWFWDPVENASLMPWLAGTALMHSLAVTEKRGGFKSWTVLLAIVTFSLSLLGTFLVRSGVLTSVHAFANDPSRGTFILVLLGLTVGASLTLYAFRAPRVKSPLGFGWLSRDAMLLFNNIVLLVMTVTVLLGTLYPLILDSLNMGKISVGPPYFNALIVPLTVALGLFMGAGPVTRWKQMTARELIKRLWLSAAVSLAVALMIPWLYDGAWSLPVSLGLLVAAWIVVPLAREPLILIRRFGLRGPGKLSRSHYGMVLGHIGMAVTIVGVTMVSNYDHADNVRMSPGRSVEVGGYSFTMTQLNETRGPNYLSDRATIRVTQGDRLVTLLHPEKRFFTTRRQAMTETALDNGLTRDLYVAMGEALDDGESWAMRIQVKPFVRWLWLGALLMAAGGILAVCDKRYRHRSRTRQTMEARA</sequence>
<dbReference type="InterPro" id="IPR003567">
    <property type="entry name" value="Cyt_c_biogenesis"/>
</dbReference>
<comment type="function">
    <text evidence="9">Required for the biogenesis of c-type cytochromes. Possible subunit of a heme lyase.</text>
</comment>
<gene>
    <name evidence="13" type="ORF">C8D72_1617</name>
</gene>
<evidence type="ECO:0000256" key="6">
    <source>
        <dbReference type="ARBA" id="ARBA00022748"/>
    </source>
</evidence>
<protein>
    <submittedName>
        <fullName evidence="13">Cytochrome c-type biogenesis protein CcmF</fullName>
    </submittedName>
</protein>
<evidence type="ECO:0000256" key="4">
    <source>
        <dbReference type="ARBA" id="ARBA00022519"/>
    </source>
</evidence>
<dbReference type="GO" id="GO:0005886">
    <property type="term" value="C:plasma membrane"/>
    <property type="evidence" value="ECO:0007669"/>
    <property type="project" value="UniProtKB-SubCell"/>
</dbReference>
<name>A0A3D9DWM4_9GAMM</name>
<comment type="caution">
    <text evidence="13">The sequence shown here is derived from an EMBL/GenBank/DDBJ whole genome shotgun (WGS) entry which is preliminary data.</text>
</comment>
<evidence type="ECO:0000313" key="13">
    <source>
        <dbReference type="EMBL" id="REC94789.1"/>
    </source>
</evidence>